<evidence type="ECO:0000256" key="7">
    <source>
        <dbReference type="ARBA" id="ARBA00023098"/>
    </source>
</evidence>
<organism evidence="13 14">
    <name type="scientific">Paracoccus onchidii</name>
    <dbReference type="NCBI Taxonomy" id="3017813"/>
    <lineage>
        <taxon>Bacteria</taxon>
        <taxon>Pseudomonadati</taxon>
        <taxon>Pseudomonadota</taxon>
        <taxon>Alphaproteobacteria</taxon>
        <taxon>Rhodobacterales</taxon>
        <taxon>Paracoccaceae</taxon>
        <taxon>Paracoccus</taxon>
    </lineage>
</organism>
<evidence type="ECO:0000259" key="11">
    <source>
        <dbReference type="Pfam" id="PF00725"/>
    </source>
</evidence>
<evidence type="ECO:0000256" key="1">
    <source>
        <dbReference type="ARBA" id="ARBA00005005"/>
    </source>
</evidence>
<comment type="similarity">
    <text evidence="2">In the central section; belongs to the 3-hydroxyacyl-CoA dehydrogenase family.</text>
</comment>
<keyword evidence="14" id="KW-1185">Reference proteome</keyword>
<comment type="caution">
    <text evidence="13">The sequence shown here is derived from an EMBL/GenBank/DDBJ whole genome shotgun (WGS) entry which is preliminary data.</text>
</comment>
<evidence type="ECO:0000256" key="3">
    <source>
        <dbReference type="ARBA" id="ARBA00022832"/>
    </source>
</evidence>
<reference evidence="13" key="1">
    <citation type="submission" date="2022-12" db="EMBL/GenBank/DDBJ databases">
        <title>Paracoccus onchidii sp. nov., isolated from a marine invertebrate from the South China Sea.</title>
        <authorList>
            <person name="Xu S."/>
            <person name="Liu Z."/>
            <person name="Xu Y."/>
        </authorList>
    </citation>
    <scope>NUCLEOTIDE SEQUENCE</scope>
    <source>
        <strain evidence="13">Z330</strain>
    </source>
</reference>
<dbReference type="Pfam" id="PF00378">
    <property type="entry name" value="ECH_1"/>
    <property type="match status" value="1"/>
</dbReference>
<dbReference type="Gene3D" id="1.10.1040.50">
    <property type="match status" value="1"/>
</dbReference>
<keyword evidence="6" id="KW-0520">NAD</keyword>
<evidence type="ECO:0000313" key="14">
    <source>
        <dbReference type="Proteomes" id="UP001165641"/>
    </source>
</evidence>
<keyword evidence="8" id="KW-0456">Lyase</keyword>
<proteinExistence type="inferred from homology"/>
<dbReference type="PANTHER" id="PTHR43612:SF3">
    <property type="entry name" value="TRIFUNCTIONAL ENZYME SUBUNIT ALPHA, MITOCHONDRIAL"/>
    <property type="match status" value="1"/>
</dbReference>
<dbReference type="Gene3D" id="3.40.50.720">
    <property type="entry name" value="NAD(P)-binding Rossmann-like Domain"/>
    <property type="match status" value="1"/>
</dbReference>
<gene>
    <name evidence="13" type="ORF">PAF17_08685</name>
</gene>
<evidence type="ECO:0000256" key="9">
    <source>
        <dbReference type="ARBA" id="ARBA00023268"/>
    </source>
</evidence>
<keyword evidence="9" id="KW-0511">Multifunctional enzyme</keyword>
<dbReference type="InterPro" id="IPR006176">
    <property type="entry name" value="3-OHacyl-CoA_DH_NAD-bd"/>
</dbReference>
<name>A0ABT4ZE96_9RHOB</name>
<dbReference type="EMBL" id="JAQBIE010000009">
    <property type="protein sequence ID" value="MDB6177589.1"/>
    <property type="molecule type" value="Genomic_DNA"/>
</dbReference>
<evidence type="ECO:0000313" key="13">
    <source>
        <dbReference type="EMBL" id="MDB6177589.1"/>
    </source>
</evidence>
<comment type="pathway">
    <text evidence="1">Lipid metabolism; fatty acid beta-oxidation.</text>
</comment>
<dbReference type="Proteomes" id="UP001165641">
    <property type="component" value="Unassembled WGS sequence"/>
</dbReference>
<evidence type="ECO:0000256" key="6">
    <source>
        <dbReference type="ARBA" id="ARBA00023027"/>
    </source>
</evidence>
<feature type="domain" description="3-hydroxyacyl-CoA dehydrogenase C-terminal" evidence="11">
    <location>
        <begin position="506"/>
        <end position="601"/>
    </location>
</feature>
<dbReference type="Pfam" id="PF02737">
    <property type="entry name" value="3HCDH_N"/>
    <property type="match status" value="1"/>
</dbReference>
<sequence>MTDFTMEKGADGAAIITWDVQGKSMNVLSMEGANTLGDLIDDALADDAVKGIVITSGKKDFAAGMDLNVIAGMREAGGAQGVFDGVMGLHHLLRKIELAGMDRKTKKGGKPIAAALPGTALGIGLELPLATHRIFAADNAKAKIGLPEIMVGIFPGAGGTTRLARKLGAMAAAPFLLEGKLSDPKKAKAAGLIDEVSEDPLADARTWVLAASDSDIVKPWDAKGYKMPGGEPFHPAGFMTFVGASAMVHGKTMGVYPAAKALLSAVYEGAMVPFDQALKIEARWFTNVLMNPSSSAMIRSLFINKEALEKGANRPEAPDQTVRKVGILGAGMMGAGIAYVSAIAGIEVVLIDAAQASADKGKAYSEGLLDKAISRKKSTEEKKAEVLGRITATTDYDALKGCDLIVEAVFEDPSVKAEVTKKAEAVIPEDAIFATNTSTLPISDLARASSRPEQFIGIHFFSPVDKMLLVEIIKGRETGPRAVAKALDFVRQIRKTPIVVNDERFFYANRCIIPYINEGIRMVGEGVNPTLIENAAKMMGMPLGPLQLVDETSIDLGVKIAKATRAAMGDAYPDGAVDEVIFAMADAGRMGRKANAGFYDYDEKGKRQGLWGELDARYPQSGDQPELTEVQHRLMFAQTLEAVRALESGVLEDIREGDVGAILGWGFAPWSGGPFGWLDMLGAARAVEICDGLTERYGARFNAPALLREMAEKGEHFYGRFGSKAQAA</sequence>
<dbReference type="CDD" id="cd06558">
    <property type="entry name" value="crotonase-like"/>
    <property type="match status" value="1"/>
</dbReference>
<dbReference type="Gene3D" id="3.90.226.10">
    <property type="entry name" value="2-enoyl-CoA Hydratase, Chain A, domain 1"/>
    <property type="match status" value="1"/>
</dbReference>
<accession>A0ABT4ZE96</accession>
<dbReference type="SUPFAM" id="SSF52096">
    <property type="entry name" value="ClpP/crotonase"/>
    <property type="match status" value="1"/>
</dbReference>
<dbReference type="InterPro" id="IPR001753">
    <property type="entry name" value="Enoyl-CoA_hydra/iso"/>
</dbReference>
<evidence type="ECO:0000256" key="4">
    <source>
        <dbReference type="ARBA" id="ARBA00022963"/>
    </source>
</evidence>
<dbReference type="Pfam" id="PF00725">
    <property type="entry name" value="3HCDH"/>
    <property type="match status" value="1"/>
</dbReference>
<evidence type="ECO:0000256" key="8">
    <source>
        <dbReference type="ARBA" id="ARBA00023239"/>
    </source>
</evidence>
<dbReference type="InterPro" id="IPR029045">
    <property type="entry name" value="ClpP/crotonase-like_dom_sf"/>
</dbReference>
<comment type="catalytic activity">
    <reaction evidence="10">
        <text>a (3S)-3-hydroxyacyl-CoA + NAD(+) = a 3-oxoacyl-CoA + NADH + H(+)</text>
        <dbReference type="Rhea" id="RHEA:22432"/>
        <dbReference type="ChEBI" id="CHEBI:15378"/>
        <dbReference type="ChEBI" id="CHEBI:57318"/>
        <dbReference type="ChEBI" id="CHEBI:57540"/>
        <dbReference type="ChEBI" id="CHEBI:57945"/>
        <dbReference type="ChEBI" id="CHEBI:90726"/>
        <dbReference type="EC" id="1.1.1.35"/>
    </reaction>
</comment>
<dbReference type="PANTHER" id="PTHR43612">
    <property type="entry name" value="TRIFUNCTIONAL ENZYME SUBUNIT ALPHA"/>
    <property type="match status" value="1"/>
</dbReference>
<dbReference type="InterPro" id="IPR050136">
    <property type="entry name" value="FA_oxidation_alpha_subunit"/>
</dbReference>
<dbReference type="InterPro" id="IPR008927">
    <property type="entry name" value="6-PGluconate_DH-like_C_sf"/>
</dbReference>
<keyword evidence="3" id="KW-0276">Fatty acid metabolism</keyword>
<dbReference type="SUPFAM" id="SSF51735">
    <property type="entry name" value="NAD(P)-binding Rossmann-fold domains"/>
    <property type="match status" value="1"/>
</dbReference>
<dbReference type="InterPro" id="IPR036291">
    <property type="entry name" value="NAD(P)-bd_dom_sf"/>
</dbReference>
<evidence type="ECO:0000256" key="2">
    <source>
        <dbReference type="ARBA" id="ARBA00007005"/>
    </source>
</evidence>
<dbReference type="RefSeq" id="WP_271888704.1">
    <property type="nucleotide sequence ID" value="NZ_JAQBIE010000009.1"/>
</dbReference>
<keyword evidence="4" id="KW-0442">Lipid degradation</keyword>
<keyword evidence="7" id="KW-0443">Lipid metabolism</keyword>
<protein>
    <submittedName>
        <fullName evidence="13">3-hydroxyacyl-CoA dehydrogenase NAD-binding domain-containing protein</fullName>
    </submittedName>
</protein>
<evidence type="ECO:0000256" key="10">
    <source>
        <dbReference type="ARBA" id="ARBA00049556"/>
    </source>
</evidence>
<keyword evidence="5" id="KW-0560">Oxidoreductase</keyword>
<evidence type="ECO:0000259" key="12">
    <source>
        <dbReference type="Pfam" id="PF02737"/>
    </source>
</evidence>
<feature type="domain" description="3-hydroxyacyl-CoA dehydrogenase NAD binding" evidence="12">
    <location>
        <begin position="324"/>
        <end position="502"/>
    </location>
</feature>
<evidence type="ECO:0000256" key="5">
    <source>
        <dbReference type="ARBA" id="ARBA00023002"/>
    </source>
</evidence>
<dbReference type="InterPro" id="IPR006108">
    <property type="entry name" value="3HC_DH_C"/>
</dbReference>
<dbReference type="SUPFAM" id="SSF48179">
    <property type="entry name" value="6-phosphogluconate dehydrogenase C-terminal domain-like"/>
    <property type="match status" value="2"/>
</dbReference>